<dbReference type="SUPFAM" id="SSF51905">
    <property type="entry name" value="FAD/NAD(P)-binding domain"/>
    <property type="match status" value="1"/>
</dbReference>
<comment type="caution">
    <text evidence="14">The sequence shown here is derived from an EMBL/GenBank/DDBJ whole genome shotgun (WGS) entry which is preliminary data.</text>
</comment>
<keyword evidence="6 11" id="KW-0560">Oxidoreductase</keyword>
<dbReference type="InterPro" id="IPR012999">
    <property type="entry name" value="Pyr_OxRdtase_I_AS"/>
</dbReference>
<dbReference type="InterPro" id="IPR006258">
    <property type="entry name" value="Lipoamide_DH"/>
</dbReference>
<dbReference type="PIRSF" id="PIRSF000350">
    <property type="entry name" value="Mercury_reductase_MerA"/>
    <property type="match status" value="1"/>
</dbReference>
<dbReference type="Pfam" id="PF07992">
    <property type="entry name" value="Pyr_redox_2"/>
    <property type="match status" value="1"/>
</dbReference>
<dbReference type="InterPro" id="IPR036188">
    <property type="entry name" value="FAD/NAD-bd_sf"/>
</dbReference>
<protein>
    <recommendedName>
        <fullName evidence="3 11">Dihydrolipoyl dehydrogenase</fullName>
        <ecNumber evidence="2 11">1.8.1.4</ecNumber>
    </recommendedName>
</protein>
<dbReference type="GO" id="GO:0004148">
    <property type="term" value="F:dihydrolipoyl dehydrogenase (NADH) activity"/>
    <property type="evidence" value="ECO:0007669"/>
    <property type="project" value="UniProtKB-EC"/>
</dbReference>
<dbReference type="EMBL" id="JAVRFE010000019">
    <property type="protein sequence ID" value="MDT0457355.1"/>
    <property type="molecule type" value="Genomic_DNA"/>
</dbReference>
<dbReference type="PANTHER" id="PTHR22912">
    <property type="entry name" value="DISULFIDE OXIDOREDUCTASE"/>
    <property type="match status" value="1"/>
</dbReference>
<dbReference type="InterPro" id="IPR050151">
    <property type="entry name" value="Class-I_Pyr_Nuc-Dis_Oxidored"/>
</dbReference>
<evidence type="ECO:0000256" key="6">
    <source>
        <dbReference type="ARBA" id="ARBA00023002"/>
    </source>
</evidence>
<organism evidence="14 15">
    <name type="scientific">Streptomyces mooreae</name>
    <dbReference type="NCBI Taxonomy" id="3075523"/>
    <lineage>
        <taxon>Bacteria</taxon>
        <taxon>Bacillati</taxon>
        <taxon>Actinomycetota</taxon>
        <taxon>Actinomycetes</taxon>
        <taxon>Kitasatosporales</taxon>
        <taxon>Streptomycetaceae</taxon>
        <taxon>Streptomyces</taxon>
    </lineage>
</organism>
<accession>A0ABU2T8V5</accession>
<evidence type="ECO:0000259" key="12">
    <source>
        <dbReference type="Pfam" id="PF02852"/>
    </source>
</evidence>
<evidence type="ECO:0000256" key="8">
    <source>
        <dbReference type="ARBA" id="ARBA00023157"/>
    </source>
</evidence>
<keyword evidence="8" id="KW-1015">Disulfide bond</keyword>
<evidence type="ECO:0000256" key="3">
    <source>
        <dbReference type="ARBA" id="ARBA00016961"/>
    </source>
</evidence>
<dbReference type="InterPro" id="IPR016156">
    <property type="entry name" value="FAD/NAD-linked_Rdtase_dimer_sf"/>
</dbReference>
<dbReference type="NCBIfam" id="TIGR01350">
    <property type="entry name" value="lipoamide_DH"/>
    <property type="match status" value="1"/>
</dbReference>
<dbReference type="Gene3D" id="3.30.390.30">
    <property type="match status" value="1"/>
</dbReference>
<dbReference type="Pfam" id="PF02852">
    <property type="entry name" value="Pyr_redox_dim"/>
    <property type="match status" value="1"/>
</dbReference>
<dbReference type="InterPro" id="IPR004099">
    <property type="entry name" value="Pyr_nucl-diS_OxRdtase_dimer"/>
</dbReference>
<evidence type="ECO:0000256" key="2">
    <source>
        <dbReference type="ARBA" id="ARBA00012608"/>
    </source>
</evidence>
<feature type="domain" description="Pyridine nucleotide-disulphide oxidoreductase dimerisation" evidence="12">
    <location>
        <begin position="370"/>
        <end position="479"/>
    </location>
</feature>
<dbReference type="PANTHER" id="PTHR22912:SF151">
    <property type="entry name" value="DIHYDROLIPOYL DEHYDROGENASE, MITOCHONDRIAL"/>
    <property type="match status" value="1"/>
</dbReference>
<dbReference type="SUPFAM" id="SSF55424">
    <property type="entry name" value="FAD/NAD-linked reductases, dimerisation (C-terminal) domain"/>
    <property type="match status" value="1"/>
</dbReference>
<dbReference type="EC" id="1.8.1.4" evidence="2 11"/>
<evidence type="ECO:0000259" key="13">
    <source>
        <dbReference type="Pfam" id="PF07992"/>
    </source>
</evidence>
<comment type="catalytic activity">
    <reaction evidence="10 11">
        <text>N(6)-[(R)-dihydrolipoyl]-L-lysyl-[protein] + NAD(+) = N(6)-[(R)-lipoyl]-L-lysyl-[protein] + NADH + H(+)</text>
        <dbReference type="Rhea" id="RHEA:15045"/>
        <dbReference type="Rhea" id="RHEA-COMP:10474"/>
        <dbReference type="Rhea" id="RHEA-COMP:10475"/>
        <dbReference type="ChEBI" id="CHEBI:15378"/>
        <dbReference type="ChEBI" id="CHEBI:57540"/>
        <dbReference type="ChEBI" id="CHEBI:57945"/>
        <dbReference type="ChEBI" id="CHEBI:83099"/>
        <dbReference type="ChEBI" id="CHEBI:83100"/>
        <dbReference type="EC" id="1.8.1.4"/>
    </reaction>
</comment>
<dbReference type="PROSITE" id="PS00076">
    <property type="entry name" value="PYRIDINE_REDOX_1"/>
    <property type="match status" value="1"/>
</dbReference>
<gene>
    <name evidence="14" type="primary">lpdA</name>
    <name evidence="14" type="ORF">RM550_16680</name>
</gene>
<evidence type="ECO:0000256" key="5">
    <source>
        <dbReference type="ARBA" id="ARBA00022827"/>
    </source>
</evidence>
<keyword evidence="4 11" id="KW-0285">Flavoprotein</keyword>
<dbReference type="Gene3D" id="3.50.50.60">
    <property type="entry name" value="FAD/NAD(P)-binding domain"/>
    <property type="match status" value="2"/>
</dbReference>
<proteinExistence type="inferred from homology"/>
<dbReference type="PRINTS" id="PR00368">
    <property type="entry name" value="FADPNR"/>
</dbReference>
<keyword evidence="9 11" id="KW-0676">Redox-active center</keyword>
<keyword evidence="5 11" id="KW-0274">FAD</keyword>
<dbReference type="PRINTS" id="PR00411">
    <property type="entry name" value="PNDRDTASEI"/>
</dbReference>
<evidence type="ECO:0000256" key="7">
    <source>
        <dbReference type="ARBA" id="ARBA00023027"/>
    </source>
</evidence>
<evidence type="ECO:0000256" key="4">
    <source>
        <dbReference type="ARBA" id="ARBA00022630"/>
    </source>
</evidence>
<keyword evidence="15" id="KW-1185">Reference proteome</keyword>
<comment type="similarity">
    <text evidence="1 11">Belongs to the class-I pyridine nucleotide-disulfide oxidoreductase family.</text>
</comment>
<evidence type="ECO:0000256" key="1">
    <source>
        <dbReference type="ARBA" id="ARBA00007532"/>
    </source>
</evidence>
<sequence length="496" mass="50975">MSQQQFDVLVIGGGPGGYVAAIRAAQLGRSVALVDKERPGGVCLNWGCIPTKAMLRSAEVLETVRGAAEFGVRTAGVELDYSAVLQRKDGIVGRLTEGIAHLLKANGVTVVNGHARFTGPHTVTVHETGPSPLGADGPRYAAPPTPQPARETLSADDIIIATGSQPAMPDLPGSALPGVITSDGAFLLPEVPARVVVVGGSAVGAEWASLFRTFGAEVTLVEMMPTLLPAEDAEIGRALTRSFTKRGIKVLTRHTVTAVERATEDGGSRLRALVAGADGGPADSYPADIVLFGVGRRPNTAGLGLEKAGVHTDDRGYVPVTDRLRTNVPHILAIGDVTGGIQLAHVASHQALVAASVISGHDERIDYRAVPAATFTHPEVASVGLTEAQAREAGHEITTARFPFAALGRAHAYGATDGMVKVVAARSSGAVLGAHIIGPGASDLIAEAALAVTHGVTLTGLTDTIHAHPTLGEATMEAAMGALGLPLHTAPVRRRG</sequence>
<dbReference type="RefSeq" id="WP_311624499.1">
    <property type="nucleotide sequence ID" value="NZ_JAVRFE010000019.1"/>
</dbReference>
<evidence type="ECO:0000256" key="9">
    <source>
        <dbReference type="ARBA" id="ARBA00023284"/>
    </source>
</evidence>
<evidence type="ECO:0000313" key="15">
    <source>
        <dbReference type="Proteomes" id="UP001180551"/>
    </source>
</evidence>
<comment type="cofactor">
    <cofactor evidence="11">
        <name>FAD</name>
        <dbReference type="ChEBI" id="CHEBI:57692"/>
    </cofactor>
    <text evidence="11">Binds 1 FAD per subunit.</text>
</comment>
<dbReference type="Proteomes" id="UP001180551">
    <property type="component" value="Unassembled WGS sequence"/>
</dbReference>
<keyword evidence="7 11" id="KW-0520">NAD</keyword>
<reference evidence="14" key="1">
    <citation type="submission" date="2024-05" db="EMBL/GenBank/DDBJ databases">
        <title>30 novel species of actinomycetes from the DSMZ collection.</title>
        <authorList>
            <person name="Nouioui I."/>
        </authorList>
    </citation>
    <scope>NUCLEOTIDE SEQUENCE</scope>
    <source>
        <strain evidence="14">DSM 41527</strain>
    </source>
</reference>
<comment type="miscellaneous">
    <text evidence="11">The active site is a redox-active disulfide bond.</text>
</comment>
<dbReference type="InterPro" id="IPR023753">
    <property type="entry name" value="FAD/NAD-binding_dom"/>
</dbReference>
<dbReference type="InterPro" id="IPR001100">
    <property type="entry name" value="Pyr_nuc-diS_OxRdtase"/>
</dbReference>
<evidence type="ECO:0000256" key="10">
    <source>
        <dbReference type="ARBA" id="ARBA00049187"/>
    </source>
</evidence>
<evidence type="ECO:0000256" key="11">
    <source>
        <dbReference type="RuleBase" id="RU003692"/>
    </source>
</evidence>
<evidence type="ECO:0000313" key="14">
    <source>
        <dbReference type="EMBL" id="MDT0457355.1"/>
    </source>
</evidence>
<name>A0ABU2T8V5_9ACTN</name>
<feature type="domain" description="FAD/NAD(P)-binding" evidence="13">
    <location>
        <begin position="6"/>
        <end position="351"/>
    </location>
</feature>